<dbReference type="InterPro" id="IPR041267">
    <property type="entry name" value="NLRP_HD2"/>
</dbReference>
<dbReference type="Pfam" id="PF13516">
    <property type="entry name" value="LRR_6"/>
    <property type="match status" value="10"/>
</dbReference>
<dbReference type="Proteomes" id="UP001356427">
    <property type="component" value="Unassembled WGS sequence"/>
</dbReference>
<dbReference type="SMART" id="SM01288">
    <property type="entry name" value="FISNA"/>
    <property type="match status" value="1"/>
</dbReference>
<dbReference type="Gene3D" id="3.40.50.300">
    <property type="entry name" value="P-loop containing nucleotide triphosphate hydrolases"/>
    <property type="match status" value="1"/>
</dbReference>
<dbReference type="InterPro" id="IPR011029">
    <property type="entry name" value="DEATH-like_dom_sf"/>
</dbReference>
<keyword evidence="21" id="KW-1185">Reference proteome</keyword>
<evidence type="ECO:0000256" key="7">
    <source>
        <dbReference type="ARBA" id="ARBA00022614"/>
    </source>
</evidence>
<evidence type="ECO:0000256" key="13">
    <source>
        <dbReference type="ARBA" id="ARBA00023136"/>
    </source>
</evidence>
<dbReference type="PROSITE" id="PS50837">
    <property type="entry name" value="NACHT"/>
    <property type="match status" value="1"/>
</dbReference>
<comment type="caution">
    <text evidence="20">The sequence shown here is derived from an EMBL/GenBank/DDBJ whole genome shotgun (WGS) entry which is preliminary data.</text>
</comment>
<dbReference type="Pfam" id="PF05729">
    <property type="entry name" value="NACHT"/>
    <property type="match status" value="1"/>
</dbReference>
<keyword evidence="15" id="KW-0395">Inflammatory response</keyword>
<evidence type="ECO:0000256" key="16">
    <source>
        <dbReference type="ARBA" id="ARBA00023288"/>
    </source>
</evidence>
<proteinExistence type="inferred from homology"/>
<keyword evidence="16" id="KW-0449">Lipoprotein</keyword>
<feature type="domain" description="CARD" evidence="18">
    <location>
        <begin position="8"/>
        <end position="97"/>
    </location>
</feature>
<dbReference type="GO" id="GO:0042981">
    <property type="term" value="P:regulation of apoptotic process"/>
    <property type="evidence" value="ECO:0007669"/>
    <property type="project" value="InterPro"/>
</dbReference>
<name>A0AAN8QVJ6_9TELE</name>
<keyword evidence="13" id="KW-0472">Membrane</keyword>
<dbReference type="Pfam" id="PF00619">
    <property type="entry name" value="CARD"/>
    <property type="match status" value="1"/>
</dbReference>
<keyword evidence="14" id="KW-0564">Palmitate</keyword>
<evidence type="ECO:0008006" key="22">
    <source>
        <dbReference type="Google" id="ProtNLM"/>
    </source>
</evidence>
<evidence type="ECO:0000259" key="18">
    <source>
        <dbReference type="PROSITE" id="PS50209"/>
    </source>
</evidence>
<evidence type="ECO:0000256" key="15">
    <source>
        <dbReference type="ARBA" id="ARBA00023198"/>
    </source>
</evidence>
<dbReference type="GO" id="GO:0016323">
    <property type="term" value="C:basolateral plasma membrane"/>
    <property type="evidence" value="ECO:0007669"/>
    <property type="project" value="UniProtKB-SubCell"/>
</dbReference>
<dbReference type="SMART" id="SM00368">
    <property type="entry name" value="LRR_RI"/>
    <property type="match status" value="20"/>
</dbReference>
<accession>A0AAN8QVJ6</accession>
<evidence type="ECO:0000313" key="20">
    <source>
        <dbReference type="EMBL" id="KAK6318200.1"/>
    </source>
</evidence>
<keyword evidence="6" id="KW-0399">Innate immunity</keyword>
<evidence type="ECO:0000256" key="12">
    <source>
        <dbReference type="ARBA" id="ARBA00022859"/>
    </source>
</evidence>
<dbReference type="GO" id="GO:0006954">
    <property type="term" value="P:inflammatory response"/>
    <property type="evidence" value="ECO:0007669"/>
    <property type="project" value="UniProtKB-KW"/>
</dbReference>
<dbReference type="CDD" id="cd08330">
    <property type="entry name" value="CARD_ASC_NALP1"/>
    <property type="match status" value="1"/>
</dbReference>
<evidence type="ECO:0000256" key="11">
    <source>
        <dbReference type="ARBA" id="ARBA00022843"/>
    </source>
</evidence>
<dbReference type="InterPro" id="IPR041075">
    <property type="entry name" value="NOD1/2_WH"/>
</dbReference>
<dbReference type="PANTHER" id="PTHR24106">
    <property type="entry name" value="NACHT, LRR AND CARD DOMAINS-CONTAINING"/>
    <property type="match status" value="1"/>
</dbReference>
<evidence type="ECO:0000256" key="8">
    <source>
        <dbReference type="ARBA" id="ARBA00022737"/>
    </source>
</evidence>
<dbReference type="Gene3D" id="3.80.10.10">
    <property type="entry name" value="Ribonuclease Inhibitor"/>
    <property type="match status" value="4"/>
</dbReference>
<dbReference type="InterPro" id="IPR032675">
    <property type="entry name" value="LRR_dom_sf"/>
</dbReference>
<protein>
    <recommendedName>
        <fullName evidence="22">NACHT, LRR and PYD domains-containing protein 12-like</fullName>
    </recommendedName>
</protein>
<dbReference type="FunFam" id="3.40.50.300:FF:001524">
    <property type="entry name" value="Si:dkey-126g1.7"/>
    <property type="match status" value="1"/>
</dbReference>
<evidence type="ECO:0000256" key="9">
    <source>
        <dbReference type="ARBA" id="ARBA00022741"/>
    </source>
</evidence>
<evidence type="ECO:0000256" key="5">
    <source>
        <dbReference type="ARBA" id="ARBA00022490"/>
    </source>
</evidence>
<dbReference type="InterPro" id="IPR006553">
    <property type="entry name" value="Leu-rich_rpt_Cys-con_subtyp"/>
</dbReference>
<keyword evidence="9" id="KW-0547">Nucleotide-binding</keyword>
<evidence type="ECO:0000259" key="19">
    <source>
        <dbReference type="PROSITE" id="PS50837"/>
    </source>
</evidence>
<evidence type="ECO:0000256" key="4">
    <source>
        <dbReference type="ARBA" id="ARBA00022475"/>
    </source>
</evidence>
<dbReference type="InterPro" id="IPR029495">
    <property type="entry name" value="NACHT-assoc"/>
</dbReference>
<evidence type="ECO:0000256" key="17">
    <source>
        <dbReference type="ARBA" id="ARBA00038296"/>
    </source>
</evidence>
<dbReference type="GO" id="GO:0005524">
    <property type="term" value="F:ATP binding"/>
    <property type="evidence" value="ECO:0007669"/>
    <property type="project" value="UniProtKB-KW"/>
</dbReference>
<dbReference type="InterPro" id="IPR007111">
    <property type="entry name" value="NACHT_NTPase"/>
</dbReference>
<dbReference type="GO" id="GO:0045087">
    <property type="term" value="P:innate immune response"/>
    <property type="evidence" value="ECO:0007669"/>
    <property type="project" value="UniProtKB-KW"/>
</dbReference>
<reference evidence="20 21" key="1">
    <citation type="submission" date="2021-04" db="EMBL/GenBank/DDBJ databases">
        <authorList>
            <person name="De Guttry C."/>
            <person name="Zahm M."/>
            <person name="Klopp C."/>
            <person name="Cabau C."/>
            <person name="Louis A."/>
            <person name="Berthelot C."/>
            <person name="Parey E."/>
            <person name="Roest Crollius H."/>
            <person name="Montfort J."/>
            <person name="Robinson-Rechavi M."/>
            <person name="Bucao C."/>
            <person name="Bouchez O."/>
            <person name="Gislard M."/>
            <person name="Lluch J."/>
            <person name="Milhes M."/>
            <person name="Lampietro C."/>
            <person name="Lopez Roques C."/>
            <person name="Donnadieu C."/>
            <person name="Braasch I."/>
            <person name="Desvignes T."/>
            <person name="Postlethwait J."/>
            <person name="Bobe J."/>
            <person name="Wedekind C."/>
            <person name="Guiguen Y."/>
        </authorList>
    </citation>
    <scope>NUCLEOTIDE SEQUENCE [LARGE SCALE GENOMIC DNA]</scope>
    <source>
        <strain evidence="20">Cs_M1</strain>
        <tissue evidence="20">Blood</tissue>
    </source>
</reference>
<dbReference type="SMART" id="SM00367">
    <property type="entry name" value="LRR_CC"/>
    <property type="match status" value="7"/>
</dbReference>
<sequence>MAESAAMSSDDDAQFVDLHMADLIQRVTTVMNIADILLQRGMIHKEMYSNIRAASTSQQQMRLLYEALNGGVKVKSAFFRILLEQQPHLVQDLGQPSAVHASTTLNSKGKDENIEVCQTELKSYLKRTFERIFPGIAIQGRPTLLNKIYTELYITEGGSGEVNKEHEVMQIEAVLRRPVTQEIAIKYNDIFKPLPGQDMTIRTVLTKGIAGIGKTVSVQKFILDWVDGEANQDIQFIFPIPFRELNLMKEKTLSLTELLHEFFEEINESGLSNLKKIKVLFIFDGLDECQLPLNFKTNVICRDVTKSTTVDALLTNLIKRKLLPSALLWITSRPAASNRIPPECVDQVTEVRGFRDEQKEKYFKKTVSNEKLAEKIITHLQSSRSLHIMCHIPVFCWISATVLEKLLSKAESGDLPKNLTQMFLQFLIFHIKQTMQKYHEDPDTDLHWDKETIMKLGKLAFEQLEKGNLIFYEKDLKEFGIDVREASLCSGVFTQILREECVYQEVVYSFVHLSLQEFIAALFVFLSFENNNEDVITPQLPSNSTGIVLYEENLPDNIYKSAVDKALKSESGHLDLFLRFLLGLSLASNQTFLRGLLTKTGGSSQSKKGTVDFIKDRIRKNPSPERCINLFHCLNELDDHSLVEEVQIYLKSGGDSKVELTYSHWSAMAFVMLSSDEELDVFDLKKFVRSDEGVLRMMPVMKASKTTLLNSCNITWRYCEKLALAFSSSTSSMRKLDLSHNRLTDTGVELLCVGLGNPLCKLETLKLSGCKVQEEGCASLASALMSNPAHLKELDLSYNNPGDSGVKQLCAALEVPHCKLETLSLVNCSLTGTCCEALASALRSNSSSLRELDLSKNDLHNMGLELLSAGLRSINCKLETLRLLDCQVTEQDFSFLGSAMGSNPSHLRELDLTSNHNLQDSGLAYLSAALGNLLCKLETLRLEACGVTEEGFSSLACALKSNPSHLKQLDLSSNKAGDAGAILLSAALEHPGCELLKLRLCDCGMTNEGWAFLASPLRSNPSHLRELDLSKNALGDSGVKILSTLLEDPHCELETLRLAYCAGESFVSLASALKSNPSHLRELDLTRNNLGDSGVKLLSAGLEDPCCKLEKLSLFCCELSWECCEALAAALSSTSSSLRELNLSHNNLENLGVKMLSAGLGNPHCKLMILRLSGCGMAEEGCASLATALRSNPSHLRELDLSLNSPGDSGMNLLFAVLEVPCCKLDILSLDNCKLTYNCCAALATALSSNSCNLRNLNLSNNNLLDPGVKLLSAGLKKPQCKLEKLKLVNCKFNKDGCVSLASAISSNPLNLRELDLDHNTYGRGKAMLKALQKDPHCQLEKVGLVTLLEMQRNMKLTTKKSQGGGRQKKRS</sequence>
<dbReference type="SUPFAM" id="SSF47986">
    <property type="entry name" value="DEATH domain"/>
    <property type="match status" value="1"/>
</dbReference>
<keyword evidence="7" id="KW-0433">Leucine-rich repeat</keyword>
<dbReference type="SUPFAM" id="SSF52047">
    <property type="entry name" value="RNI-like"/>
    <property type="match status" value="2"/>
</dbReference>
<evidence type="ECO:0000256" key="6">
    <source>
        <dbReference type="ARBA" id="ARBA00022588"/>
    </source>
</evidence>
<keyword evidence="10" id="KW-0067">ATP-binding</keyword>
<keyword evidence="8" id="KW-0677">Repeat</keyword>
<dbReference type="EMBL" id="JAGTTL010000009">
    <property type="protein sequence ID" value="KAK6318200.1"/>
    <property type="molecule type" value="Genomic_DNA"/>
</dbReference>
<dbReference type="PROSITE" id="PS50209">
    <property type="entry name" value="CARD"/>
    <property type="match status" value="1"/>
</dbReference>
<dbReference type="Gene3D" id="1.10.533.10">
    <property type="entry name" value="Death Domain, Fas"/>
    <property type="match status" value="1"/>
</dbReference>
<organism evidence="20 21">
    <name type="scientific">Coregonus suidteri</name>
    <dbReference type="NCBI Taxonomy" id="861788"/>
    <lineage>
        <taxon>Eukaryota</taxon>
        <taxon>Metazoa</taxon>
        <taxon>Chordata</taxon>
        <taxon>Craniata</taxon>
        <taxon>Vertebrata</taxon>
        <taxon>Euteleostomi</taxon>
        <taxon>Actinopterygii</taxon>
        <taxon>Neopterygii</taxon>
        <taxon>Teleostei</taxon>
        <taxon>Protacanthopterygii</taxon>
        <taxon>Salmoniformes</taxon>
        <taxon>Salmonidae</taxon>
        <taxon>Coregoninae</taxon>
        <taxon>Coregonus</taxon>
    </lineage>
</organism>
<evidence type="ECO:0000256" key="2">
    <source>
        <dbReference type="ARBA" id="ARBA00004193"/>
    </source>
</evidence>
<dbReference type="InterPro" id="IPR001611">
    <property type="entry name" value="Leu-rich_rpt"/>
</dbReference>
<dbReference type="FunFam" id="3.80.10.10:FF:000100">
    <property type="entry name" value="Si:dkey-11n14.1"/>
    <property type="match status" value="1"/>
</dbReference>
<keyword evidence="11" id="KW-0832">Ubl conjugation</keyword>
<evidence type="ECO:0000256" key="1">
    <source>
        <dbReference type="ARBA" id="ARBA00004187"/>
    </source>
</evidence>
<gene>
    <name evidence="20" type="ORF">J4Q44_G00114910</name>
</gene>
<keyword evidence="4" id="KW-1003">Cell membrane</keyword>
<dbReference type="Pfam" id="PF14484">
    <property type="entry name" value="FISNA"/>
    <property type="match status" value="1"/>
</dbReference>
<keyword evidence="12" id="KW-0391">Immunity</keyword>
<keyword evidence="5" id="KW-0963">Cytoplasm</keyword>
<dbReference type="PROSITE" id="PS51450">
    <property type="entry name" value="LRR"/>
    <property type="match status" value="2"/>
</dbReference>
<dbReference type="Pfam" id="PF17779">
    <property type="entry name" value="WHD_NOD2"/>
    <property type="match status" value="1"/>
</dbReference>
<dbReference type="InterPro" id="IPR001315">
    <property type="entry name" value="CARD"/>
</dbReference>
<evidence type="ECO:0000256" key="14">
    <source>
        <dbReference type="ARBA" id="ARBA00023139"/>
    </source>
</evidence>
<feature type="domain" description="NACHT" evidence="19">
    <location>
        <begin position="202"/>
        <end position="336"/>
    </location>
</feature>
<comment type="similarity">
    <text evidence="17">Belongs to the NOD1-NOD2 family.</text>
</comment>
<dbReference type="GO" id="GO:0005829">
    <property type="term" value="C:cytosol"/>
    <property type="evidence" value="ECO:0007669"/>
    <property type="project" value="UniProtKB-SubCell"/>
</dbReference>
<dbReference type="InterPro" id="IPR033516">
    <property type="entry name" value="CARD8/ASC/NALP1_CARD"/>
</dbReference>
<evidence type="ECO:0000256" key="10">
    <source>
        <dbReference type="ARBA" id="ARBA00022840"/>
    </source>
</evidence>
<comment type="subcellular location">
    <subcellularLocation>
        <location evidence="1">Basolateral cell membrane</location>
    </subcellularLocation>
    <subcellularLocation>
        <location evidence="2">Cell membrane</location>
        <topology evidence="2">Lipid-anchor</topology>
    </subcellularLocation>
    <subcellularLocation>
        <location evidence="3">Cytoplasm</location>
        <location evidence="3">Cytosol</location>
    </subcellularLocation>
</comment>
<dbReference type="Pfam" id="PF17776">
    <property type="entry name" value="NLRC4_HD2"/>
    <property type="match status" value="1"/>
</dbReference>
<dbReference type="InterPro" id="IPR027417">
    <property type="entry name" value="P-loop_NTPase"/>
</dbReference>
<evidence type="ECO:0000256" key="3">
    <source>
        <dbReference type="ARBA" id="ARBA00004514"/>
    </source>
</evidence>
<dbReference type="InterPro" id="IPR051261">
    <property type="entry name" value="NLR"/>
</dbReference>
<evidence type="ECO:0000313" key="21">
    <source>
        <dbReference type="Proteomes" id="UP001356427"/>
    </source>
</evidence>